<sequence>MAYLMLISTHEIRILQESHRIHFLHYQGSIRIMTTTTYAHPKQEGVPSIKSTMNHRYRSTYHQAVKVDKENENAELKKCNQRFRPKIDRSEPVWERLSKAKKVPSTHSNVEKLANNQHNVSLKNSQHFQSTRQTLDSTSRSLQTRQPLSPNTNGSVKRGALKKGRQQKPIVESQLDNGALTYLCKPVSSIKDIMTAHNLNESKLSWDDYKTEEESHIQNSNSIEDDCAFSQRTLSQHSLSQHSLSFPVPSPIQFDTESLDSNEDFKECSPTVTARSVDNIASNTRILSSFRDILLRKHCSMEDEELNVLNDVVKTDERYHNLDKGNSSLFKDILETQLTSILKNETIVKTALSKLESCHAMASREVQTDCDIGPLIEWQAVNSIDDRTRRVEVDVVFKNVPSLEKEIVILRTLSERLEATSRSSGSRHSASIHTLPLTSESPGNAISSSSTGDYMLMPEPKMMFFIAGVEHNATINVKVMGIVVQFGEVKEFRIAKKTIVELKEDANRPFYIPSNYANAELKRTSFKKLKENPDILMSYLRPKSNYVSFNILDQDPMFFNNILFSKAYPKLSLALSEETSDYIEETEAKMVICESTDNAMTKEKLERFSNVYNKPHKIKLENKRSMQTMTNNGELLEEQTIARVDKETSALFEPPTRGKICRRRIRRIRTPMSIGMEPEPKNCLFKTIFVGLVQISRQEIFTLIDNYRFCVLIREQLNEILCKFIESKEFS</sequence>
<organism evidence="2 3">
    <name type="scientific">Glossina pallidipes</name>
    <name type="common">Tsetse fly</name>
    <dbReference type="NCBI Taxonomy" id="7398"/>
    <lineage>
        <taxon>Eukaryota</taxon>
        <taxon>Metazoa</taxon>
        <taxon>Ecdysozoa</taxon>
        <taxon>Arthropoda</taxon>
        <taxon>Hexapoda</taxon>
        <taxon>Insecta</taxon>
        <taxon>Pterygota</taxon>
        <taxon>Neoptera</taxon>
        <taxon>Endopterygota</taxon>
        <taxon>Diptera</taxon>
        <taxon>Brachycera</taxon>
        <taxon>Muscomorpha</taxon>
        <taxon>Hippoboscoidea</taxon>
        <taxon>Glossinidae</taxon>
        <taxon>Glossina</taxon>
    </lineage>
</organism>
<feature type="region of interest" description="Disordered" evidence="1">
    <location>
        <begin position="420"/>
        <end position="446"/>
    </location>
</feature>
<dbReference type="Proteomes" id="UP000092445">
    <property type="component" value="Unassembled WGS sequence"/>
</dbReference>
<evidence type="ECO:0000256" key="1">
    <source>
        <dbReference type="SAM" id="MobiDB-lite"/>
    </source>
</evidence>
<proteinExistence type="predicted"/>
<keyword evidence="3" id="KW-1185">Reference proteome</keyword>
<reference evidence="2" key="2">
    <citation type="submission" date="2020-05" db="UniProtKB">
        <authorList>
            <consortium name="EnsemblMetazoa"/>
        </authorList>
    </citation>
    <scope>IDENTIFICATION</scope>
    <source>
        <strain evidence="2">IAEA</strain>
    </source>
</reference>
<dbReference type="AlphaFoldDB" id="A0A1A9ZI71"/>
<feature type="compositionally biased region" description="Polar residues" evidence="1">
    <location>
        <begin position="436"/>
        <end position="446"/>
    </location>
</feature>
<evidence type="ECO:0000313" key="3">
    <source>
        <dbReference type="Proteomes" id="UP000092445"/>
    </source>
</evidence>
<dbReference type="EnsemblMetazoa" id="GPAI015376-RA">
    <property type="protein sequence ID" value="GPAI015376-PA"/>
    <property type="gene ID" value="GPAI015376"/>
</dbReference>
<reference evidence="3" key="1">
    <citation type="submission" date="2014-03" db="EMBL/GenBank/DDBJ databases">
        <authorList>
            <person name="Aksoy S."/>
            <person name="Warren W."/>
            <person name="Wilson R.K."/>
        </authorList>
    </citation>
    <scope>NUCLEOTIDE SEQUENCE [LARGE SCALE GENOMIC DNA]</scope>
    <source>
        <strain evidence="3">IAEA</strain>
    </source>
</reference>
<name>A0A1A9ZI71_GLOPL</name>
<protein>
    <submittedName>
        <fullName evidence="2">Uncharacterized protein</fullName>
    </submittedName>
</protein>
<dbReference type="VEuPathDB" id="VectorBase:GPAI015376"/>
<evidence type="ECO:0000313" key="2">
    <source>
        <dbReference type="EnsemblMetazoa" id="GPAI015376-PA"/>
    </source>
</evidence>
<accession>A0A1A9ZI71</accession>
<feature type="region of interest" description="Disordered" evidence="1">
    <location>
        <begin position="117"/>
        <end position="172"/>
    </location>
</feature>
<feature type="compositionally biased region" description="Polar residues" evidence="1">
    <location>
        <begin position="117"/>
        <end position="155"/>
    </location>
</feature>
<feature type="compositionally biased region" description="Low complexity" evidence="1">
    <location>
        <begin position="420"/>
        <end position="434"/>
    </location>
</feature>